<accession>A0A0C3NZ01</accession>
<reference evidence="2 3" key="1">
    <citation type="submission" date="2014-04" db="EMBL/GenBank/DDBJ databases">
        <authorList>
            <consortium name="DOE Joint Genome Institute"/>
            <person name="Kuo A."/>
            <person name="Kohler A."/>
            <person name="Costa M.D."/>
            <person name="Nagy L.G."/>
            <person name="Floudas D."/>
            <person name="Copeland A."/>
            <person name="Barry K.W."/>
            <person name="Cichocki N."/>
            <person name="Veneault-Fourrey C."/>
            <person name="LaButti K."/>
            <person name="Lindquist E.A."/>
            <person name="Lipzen A."/>
            <person name="Lundell T."/>
            <person name="Morin E."/>
            <person name="Murat C."/>
            <person name="Sun H."/>
            <person name="Tunlid A."/>
            <person name="Henrissat B."/>
            <person name="Grigoriev I.V."/>
            <person name="Hibbett D.S."/>
            <person name="Martin F."/>
            <person name="Nordberg H.P."/>
            <person name="Cantor M.N."/>
            <person name="Hua S.X."/>
        </authorList>
    </citation>
    <scope>NUCLEOTIDE SEQUENCE [LARGE SCALE GENOMIC DNA]</scope>
    <source>
        <strain evidence="2 3">Marx 270</strain>
    </source>
</reference>
<feature type="region of interest" description="Disordered" evidence="1">
    <location>
        <begin position="97"/>
        <end position="141"/>
    </location>
</feature>
<name>A0A0C3NZ01_PISTI</name>
<evidence type="ECO:0000313" key="2">
    <source>
        <dbReference type="EMBL" id="KIO06065.1"/>
    </source>
</evidence>
<organism evidence="2 3">
    <name type="scientific">Pisolithus tinctorius Marx 270</name>
    <dbReference type="NCBI Taxonomy" id="870435"/>
    <lineage>
        <taxon>Eukaryota</taxon>
        <taxon>Fungi</taxon>
        <taxon>Dikarya</taxon>
        <taxon>Basidiomycota</taxon>
        <taxon>Agaricomycotina</taxon>
        <taxon>Agaricomycetes</taxon>
        <taxon>Agaricomycetidae</taxon>
        <taxon>Boletales</taxon>
        <taxon>Sclerodermatineae</taxon>
        <taxon>Pisolithaceae</taxon>
        <taxon>Pisolithus</taxon>
    </lineage>
</organism>
<protein>
    <submittedName>
        <fullName evidence="2">Uncharacterized protein</fullName>
    </submittedName>
</protein>
<reference evidence="3" key="2">
    <citation type="submission" date="2015-01" db="EMBL/GenBank/DDBJ databases">
        <title>Evolutionary Origins and Diversification of the Mycorrhizal Mutualists.</title>
        <authorList>
            <consortium name="DOE Joint Genome Institute"/>
            <consortium name="Mycorrhizal Genomics Consortium"/>
            <person name="Kohler A."/>
            <person name="Kuo A."/>
            <person name="Nagy L.G."/>
            <person name="Floudas D."/>
            <person name="Copeland A."/>
            <person name="Barry K.W."/>
            <person name="Cichocki N."/>
            <person name="Veneault-Fourrey C."/>
            <person name="LaButti K."/>
            <person name="Lindquist E.A."/>
            <person name="Lipzen A."/>
            <person name="Lundell T."/>
            <person name="Morin E."/>
            <person name="Murat C."/>
            <person name="Riley R."/>
            <person name="Ohm R."/>
            <person name="Sun H."/>
            <person name="Tunlid A."/>
            <person name="Henrissat B."/>
            <person name="Grigoriev I.V."/>
            <person name="Hibbett D.S."/>
            <person name="Martin F."/>
        </authorList>
    </citation>
    <scope>NUCLEOTIDE SEQUENCE [LARGE SCALE GENOMIC DNA]</scope>
    <source>
        <strain evidence="3">Marx 270</strain>
    </source>
</reference>
<evidence type="ECO:0000256" key="1">
    <source>
        <dbReference type="SAM" id="MobiDB-lite"/>
    </source>
</evidence>
<keyword evidence="3" id="KW-1185">Reference proteome</keyword>
<dbReference type="OrthoDB" id="2666105at2759"/>
<dbReference type="EMBL" id="KN831964">
    <property type="protein sequence ID" value="KIO06065.1"/>
    <property type="molecule type" value="Genomic_DNA"/>
</dbReference>
<feature type="compositionally biased region" description="Basic and acidic residues" evidence="1">
    <location>
        <begin position="172"/>
        <end position="181"/>
    </location>
</feature>
<feature type="region of interest" description="Disordered" evidence="1">
    <location>
        <begin position="160"/>
        <end position="181"/>
    </location>
</feature>
<dbReference type="HOGENOM" id="CLU_1489576_0_0_1"/>
<proteinExistence type="predicted"/>
<dbReference type="AlphaFoldDB" id="A0A0C3NZ01"/>
<dbReference type="InParanoid" id="A0A0C3NZ01"/>
<evidence type="ECO:0000313" key="3">
    <source>
        <dbReference type="Proteomes" id="UP000054217"/>
    </source>
</evidence>
<sequence length="181" mass="19502">MSSRRRSYQLGCHIPPVEDKELIRRIHATTAGNQAEDLAAWLCKRCKKHDGDGSDKAAASTAIISSGITSATSASPTVATPLELPSAKKFDIIQAPAPPQDIDVDTSRNNNADATHTTAPSQDVEVGNSRNNNNDDDIYGPPVERRVIRIFPSLAEELREKTPAQTGVMYSGHHEASKVSS</sequence>
<dbReference type="Proteomes" id="UP000054217">
    <property type="component" value="Unassembled WGS sequence"/>
</dbReference>
<dbReference type="STRING" id="870435.A0A0C3NZ01"/>
<gene>
    <name evidence="2" type="ORF">M404DRAFT_24830</name>
</gene>
<feature type="compositionally biased region" description="Polar residues" evidence="1">
    <location>
        <begin position="107"/>
        <end position="121"/>
    </location>
</feature>